<dbReference type="GO" id="GO:0008237">
    <property type="term" value="F:metallopeptidase activity"/>
    <property type="evidence" value="ECO:0007669"/>
    <property type="project" value="InterPro"/>
</dbReference>
<feature type="transmembrane region" description="Helical" evidence="1">
    <location>
        <begin position="474"/>
        <end position="496"/>
    </location>
</feature>
<dbReference type="GO" id="GO:0008270">
    <property type="term" value="F:zinc ion binding"/>
    <property type="evidence" value="ECO:0007669"/>
    <property type="project" value="InterPro"/>
</dbReference>
<dbReference type="Pfam" id="PF01433">
    <property type="entry name" value="Peptidase_M1"/>
    <property type="match status" value="1"/>
</dbReference>
<dbReference type="AlphaFoldDB" id="A0A1M4UNP9"/>
<evidence type="ECO:0000259" key="2">
    <source>
        <dbReference type="Pfam" id="PF01433"/>
    </source>
</evidence>
<reference evidence="4" key="1">
    <citation type="submission" date="2016-11" db="EMBL/GenBank/DDBJ databases">
        <authorList>
            <person name="Varghese N."/>
            <person name="Submissions S."/>
        </authorList>
    </citation>
    <scope>NUCLEOTIDE SEQUENCE [LARGE SCALE GENOMIC DNA]</scope>
    <source>
        <strain evidence="4">DSM 16990</strain>
    </source>
</reference>
<keyword evidence="1" id="KW-1133">Transmembrane helix</keyword>
<dbReference type="Proteomes" id="UP000184287">
    <property type="component" value="Unassembled WGS sequence"/>
</dbReference>
<dbReference type="InterPro" id="IPR014782">
    <property type="entry name" value="Peptidase_M1_dom"/>
</dbReference>
<feature type="transmembrane region" description="Helical" evidence="1">
    <location>
        <begin position="243"/>
        <end position="260"/>
    </location>
</feature>
<feature type="transmembrane region" description="Helical" evidence="1">
    <location>
        <begin position="560"/>
        <end position="579"/>
    </location>
</feature>
<proteinExistence type="predicted"/>
<dbReference type="STRING" id="288992.SAMN04488522_101633"/>
<name>A0A1M4UNP9_9SPHI</name>
<evidence type="ECO:0000313" key="3">
    <source>
        <dbReference type="EMBL" id="SHE58391.1"/>
    </source>
</evidence>
<dbReference type="Gene3D" id="1.10.390.10">
    <property type="entry name" value="Neutral Protease Domain 2"/>
    <property type="match status" value="1"/>
</dbReference>
<evidence type="ECO:0000256" key="1">
    <source>
        <dbReference type="SAM" id="Phobius"/>
    </source>
</evidence>
<keyword evidence="1" id="KW-0812">Transmembrane</keyword>
<evidence type="ECO:0000313" key="4">
    <source>
        <dbReference type="Proteomes" id="UP000184287"/>
    </source>
</evidence>
<feature type="transmembrane region" description="Helical" evidence="1">
    <location>
        <begin position="442"/>
        <end position="462"/>
    </location>
</feature>
<accession>A0A1M4UNP9</accession>
<feature type="transmembrane region" description="Helical" evidence="1">
    <location>
        <begin position="516"/>
        <end position="539"/>
    </location>
</feature>
<organism evidence="3 4">
    <name type="scientific">Pedobacter caeni</name>
    <dbReference type="NCBI Taxonomy" id="288992"/>
    <lineage>
        <taxon>Bacteria</taxon>
        <taxon>Pseudomonadati</taxon>
        <taxon>Bacteroidota</taxon>
        <taxon>Sphingobacteriia</taxon>
        <taxon>Sphingobacteriales</taxon>
        <taxon>Sphingobacteriaceae</taxon>
        <taxon>Pedobacter</taxon>
    </lineage>
</organism>
<gene>
    <name evidence="3" type="ORF">SAMN04488522_101633</name>
</gene>
<protein>
    <submittedName>
        <fullName evidence="3">ABC-2 family transporter protein</fullName>
    </submittedName>
</protein>
<sequence>MLWFELKYHFSQVTFKIAALLFFVFGLLSAKTNFGSDELHKNAPYVISTLVGLLSLFSIFVSTLFCANVVLRDHTYKMDSLLFTTGIKRLPYFTIRLSGLILSVFLVLALSVLGLYIAALFQDAAQLGPFKAGYFLQPLFIFALPTVFLVSSILFTMAILTRNVKIIYVSGVLLYVLYLLASILGNSSLIANSALKLGQPDLLTLLADPFGLAPFFGETRLWSVAQRNGQLFELKGAFLLNRLAWSGFALLLLGISYRYFNFRTSAGPETRNKKETKTEFNKVWYRRYNVQFNSSAYYWATFRQQLKLESGSVFKHLPFFLMLLIWAFLMAIEVKDHLFSGFYGMHYYPVTANIIEQLMYVRPAMLLIVFYTAELLFRERSVNMQSLIYSSPAPNFIFWASKATTLGLMVVSIIILNIGIGIATQLFNGHFSIDLPAYLSLFYYSGLPLFLFALLAVFIQTLIPNKYLGMMVNLFIAGLIAFSRSIGIEHYLLRYATVPRMEYSYLNGFGYYASAFNWYMLYWTSFASLLSLLAVSMWQNNRQDHFFERVKSIAKNQTKAGKLAFTFSLLLFLGSGSYICYQTNLVGKYKSSLTQQDWQLRYEKKYKALAQLSQPVIKSVKTKVNLYPGLKKYSVSGSYLLRNESAEPISKIWVSIDPQVNKAHITISNAIKQDHDEEFDQYWVQLKQPLLPGANLSMEFSMEVIRSGFMPFNNENSLVENGSYIELEKYLPSLGYQTGNETDDLIARKTAGLPEIPSKGIPDQQYHLIDYESIISTPADQYVVSVGTLQRSWTTGNRRYFHYKTAKPVNFMLALSSGRYNEIKAQYKGITLNIFYQEGHEYNTAVILQGMKDALDYGNQHFSPYPLKQLSFVEIPQYRGAATAYPGVLFGSEKIMFLSDYRDPDKVNYAYATTVHETAHQWWAHQLSPAPAPGSAFLTESLAKYTETMVLEQHYGKGYLAPYLKADNQLYFTLRNRYKEELPVAESWDQPFVHYQKGGLSLYAIREAIGEEQVNGALRRLLHKHTAPGTRAFSRDLIRELYVDVSNEQKQFIDEQLKKIITYSLKIGTLSCKPLKNGEYSVSLKVYLDKNRLQNSNQIPLAINENFDLAFFDYPAETPDHRPKPFYLKKHHFSQKETTITIVLSKKPVSAGIDPYGYVLDENQMDNTQEFK</sequence>
<feature type="transmembrane region" description="Helical" evidence="1">
    <location>
        <begin position="359"/>
        <end position="377"/>
    </location>
</feature>
<feature type="transmembrane region" description="Helical" evidence="1">
    <location>
        <begin position="46"/>
        <end position="71"/>
    </location>
</feature>
<feature type="transmembrane region" description="Helical" evidence="1">
    <location>
        <begin position="139"/>
        <end position="160"/>
    </location>
</feature>
<dbReference type="EMBL" id="FQUQ01000001">
    <property type="protein sequence ID" value="SHE58391.1"/>
    <property type="molecule type" value="Genomic_DNA"/>
</dbReference>
<dbReference type="SUPFAM" id="SSF55486">
    <property type="entry name" value="Metalloproteases ('zincins'), catalytic domain"/>
    <property type="match status" value="1"/>
</dbReference>
<dbReference type="InterPro" id="IPR027268">
    <property type="entry name" value="Peptidase_M4/M1_CTD_sf"/>
</dbReference>
<feature type="domain" description="Peptidase M1 membrane alanine aminopeptidase" evidence="2">
    <location>
        <begin position="852"/>
        <end position="1048"/>
    </location>
</feature>
<feature type="transmembrane region" description="Helical" evidence="1">
    <location>
        <begin position="92"/>
        <end position="119"/>
    </location>
</feature>
<feature type="transmembrane region" description="Helical" evidence="1">
    <location>
        <begin position="397"/>
        <end position="422"/>
    </location>
</feature>
<feature type="transmembrane region" description="Helical" evidence="1">
    <location>
        <begin position="313"/>
        <end position="332"/>
    </location>
</feature>
<keyword evidence="1" id="KW-0472">Membrane</keyword>
<feature type="transmembrane region" description="Helical" evidence="1">
    <location>
        <begin position="172"/>
        <end position="195"/>
    </location>
</feature>
<keyword evidence="4" id="KW-1185">Reference proteome</keyword>